<dbReference type="GO" id="GO:0016020">
    <property type="term" value="C:membrane"/>
    <property type="evidence" value="ECO:0007669"/>
    <property type="project" value="TreeGrafter"/>
</dbReference>
<dbReference type="InterPro" id="IPR031248">
    <property type="entry name" value="RNF213"/>
</dbReference>
<dbReference type="GO" id="GO:0016887">
    <property type="term" value="F:ATP hydrolysis activity"/>
    <property type="evidence" value="ECO:0007669"/>
    <property type="project" value="InterPro"/>
</dbReference>
<organism evidence="1 2">
    <name type="scientific">Leptotrombidium deliense</name>
    <dbReference type="NCBI Taxonomy" id="299467"/>
    <lineage>
        <taxon>Eukaryota</taxon>
        <taxon>Metazoa</taxon>
        <taxon>Ecdysozoa</taxon>
        <taxon>Arthropoda</taxon>
        <taxon>Chelicerata</taxon>
        <taxon>Arachnida</taxon>
        <taxon>Acari</taxon>
        <taxon>Acariformes</taxon>
        <taxon>Trombidiformes</taxon>
        <taxon>Prostigmata</taxon>
        <taxon>Anystina</taxon>
        <taxon>Parasitengona</taxon>
        <taxon>Trombiculoidea</taxon>
        <taxon>Trombiculidae</taxon>
        <taxon>Leptotrombidium</taxon>
    </lineage>
</organism>
<feature type="non-terminal residue" evidence="1">
    <location>
        <position position="218"/>
    </location>
</feature>
<dbReference type="VEuPathDB" id="VectorBase:LDEU011587"/>
<sequence>MPLKALHPLLEDGCIEDDPAPHRKVGFIGISNWALDPAKMNRGIFVSRGSPSEKELIESARGICSSDSLVQDKVREYFAPFAKAYEMVCQRQNKEFFGLRDYYSLIKMVFATARASNKKPSPQDIAQAVLRNFSGKDDIPTLDIFMSSLPEAACMGEISTLELIKQNIWGGVQRVAVRELEDAESRYLLVLTQNYMALQILQQSFFSEDQQPEIIFGS</sequence>
<evidence type="ECO:0000313" key="2">
    <source>
        <dbReference type="Proteomes" id="UP000288716"/>
    </source>
</evidence>
<evidence type="ECO:0000313" key="1">
    <source>
        <dbReference type="EMBL" id="RWS20453.1"/>
    </source>
</evidence>
<dbReference type="Proteomes" id="UP000288716">
    <property type="component" value="Unassembled WGS sequence"/>
</dbReference>
<protein>
    <submittedName>
        <fullName evidence="1">E3 ubiquitin-protein ligase RNF213-like protein</fullName>
    </submittedName>
</protein>
<dbReference type="STRING" id="299467.A0A443RYN6"/>
<dbReference type="PANTHER" id="PTHR22605:SF16">
    <property type="entry name" value="E3 UBIQUITIN-PROTEIN LIGASE RNF213"/>
    <property type="match status" value="1"/>
</dbReference>
<proteinExistence type="predicted"/>
<dbReference type="GO" id="GO:0005730">
    <property type="term" value="C:nucleolus"/>
    <property type="evidence" value="ECO:0007669"/>
    <property type="project" value="TreeGrafter"/>
</dbReference>
<dbReference type="OrthoDB" id="6110868at2759"/>
<keyword evidence="2" id="KW-1185">Reference proteome</keyword>
<dbReference type="GO" id="GO:2000051">
    <property type="term" value="P:negative regulation of non-canonical Wnt signaling pathway"/>
    <property type="evidence" value="ECO:0007669"/>
    <property type="project" value="TreeGrafter"/>
</dbReference>
<comment type="caution">
    <text evidence="1">The sequence shown here is derived from an EMBL/GenBank/DDBJ whole genome shotgun (WGS) entry which is preliminary data.</text>
</comment>
<reference evidence="1 2" key="1">
    <citation type="journal article" date="2018" name="Gigascience">
        <title>Genomes of trombidid mites reveal novel predicted allergens and laterally-transferred genes associated with secondary metabolism.</title>
        <authorList>
            <person name="Dong X."/>
            <person name="Chaisiri K."/>
            <person name="Xia D."/>
            <person name="Armstrong S.D."/>
            <person name="Fang Y."/>
            <person name="Donnelly M.J."/>
            <person name="Kadowaki T."/>
            <person name="McGarry J.W."/>
            <person name="Darby A.C."/>
            <person name="Makepeace B.L."/>
        </authorList>
    </citation>
    <scope>NUCLEOTIDE SEQUENCE [LARGE SCALE GENOMIC DNA]</scope>
    <source>
        <strain evidence="1">UoL-UT</strain>
    </source>
</reference>
<dbReference type="GO" id="GO:0005829">
    <property type="term" value="C:cytosol"/>
    <property type="evidence" value="ECO:0007669"/>
    <property type="project" value="TreeGrafter"/>
</dbReference>
<dbReference type="AlphaFoldDB" id="A0A443RYN6"/>
<dbReference type="GO" id="GO:0004842">
    <property type="term" value="F:ubiquitin-protein transferase activity"/>
    <property type="evidence" value="ECO:0007669"/>
    <property type="project" value="InterPro"/>
</dbReference>
<dbReference type="EMBL" id="NCKV01017458">
    <property type="protein sequence ID" value="RWS20453.1"/>
    <property type="molecule type" value="Genomic_DNA"/>
</dbReference>
<name>A0A443RYN6_9ACAR</name>
<dbReference type="GO" id="GO:0006511">
    <property type="term" value="P:ubiquitin-dependent protein catabolic process"/>
    <property type="evidence" value="ECO:0007669"/>
    <property type="project" value="TreeGrafter"/>
</dbReference>
<accession>A0A443RYN6</accession>
<dbReference type="PANTHER" id="PTHR22605">
    <property type="entry name" value="RZ-TYPE DOMAIN-CONTAINING PROTEIN"/>
    <property type="match status" value="1"/>
</dbReference>
<gene>
    <name evidence="1" type="ORF">B4U80_06667</name>
</gene>